<evidence type="ECO:0000313" key="2">
    <source>
        <dbReference type="Proteomes" id="UP000774617"/>
    </source>
</evidence>
<evidence type="ECO:0008006" key="3">
    <source>
        <dbReference type="Google" id="ProtNLM"/>
    </source>
</evidence>
<accession>A0ABQ8GEW1</accession>
<keyword evidence="2" id="KW-1185">Reference proteome</keyword>
<dbReference type="Proteomes" id="UP000774617">
    <property type="component" value="Unassembled WGS sequence"/>
</dbReference>
<organism evidence="1 2">
    <name type="scientific">Macrophomina phaseolina</name>
    <dbReference type="NCBI Taxonomy" id="35725"/>
    <lineage>
        <taxon>Eukaryota</taxon>
        <taxon>Fungi</taxon>
        <taxon>Dikarya</taxon>
        <taxon>Ascomycota</taxon>
        <taxon>Pezizomycotina</taxon>
        <taxon>Dothideomycetes</taxon>
        <taxon>Dothideomycetes incertae sedis</taxon>
        <taxon>Botryosphaeriales</taxon>
        <taxon>Botryosphaeriaceae</taxon>
        <taxon>Macrophomina</taxon>
    </lineage>
</organism>
<comment type="caution">
    <text evidence="1">The sequence shown here is derived from an EMBL/GenBank/DDBJ whole genome shotgun (WGS) entry which is preliminary data.</text>
</comment>
<reference evidence="1 2" key="1">
    <citation type="journal article" date="2021" name="Nat. Commun.">
        <title>Genetic determinants of endophytism in the Arabidopsis root mycobiome.</title>
        <authorList>
            <person name="Mesny F."/>
            <person name="Miyauchi S."/>
            <person name="Thiergart T."/>
            <person name="Pickel B."/>
            <person name="Atanasova L."/>
            <person name="Karlsson M."/>
            <person name="Huettel B."/>
            <person name="Barry K.W."/>
            <person name="Haridas S."/>
            <person name="Chen C."/>
            <person name="Bauer D."/>
            <person name="Andreopoulos W."/>
            <person name="Pangilinan J."/>
            <person name="LaButti K."/>
            <person name="Riley R."/>
            <person name="Lipzen A."/>
            <person name="Clum A."/>
            <person name="Drula E."/>
            <person name="Henrissat B."/>
            <person name="Kohler A."/>
            <person name="Grigoriev I.V."/>
            <person name="Martin F.M."/>
            <person name="Hacquard S."/>
        </authorList>
    </citation>
    <scope>NUCLEOTIDE SEQUENCE [LARGE SCALE GENOMIC DNA]</scope>
    <source>
        <strain evidence="1 2">MPI-SDFR-AT-0080</strain>
    </source>
</reference>
<dbReference type="EMBL" id="JAGTJR010000010">
    <property type="protein sequence ID" value="KAH7053494.1"/>
    <property type="molecule type" value="Genomic_DNA"/>
</dbReference>
<proteinExistence type="predicted"/>
<sequence>MYNIRFGQRPFSELEPPERVRKMISGEFPSTFKDREFGEIMTRCWNGEYDSIKSLRDHVLSQSVEYIDESVGHSSQADGRVMELLTECETFLSQENAHKGTPLPSCPINPCLDADTLRVRKSKS</sequence>
<name>A0ABQ8GEW1_9PEZI</name>
<evidence type="ECO:0000313" key="1">
    <source>
        <dbReference type="EMBL" id="KAH7053494.1"/>
    </source>
</evidence>
<gene>
    <name evidence="1" type="ORF">B0J12DRAFT_660084</name>
</gene>
<protein>
    <recommendedName>
        <fullName evidence="3">Serine-threonine/tyrosine-protein kinase catalytic domain-containing protein</fullName>
    </recommendedName>
</protein>